<gene>
    <name evidence="11" type="ORF">SAMN05428998_14145</name>
</gene>
<dbReference type="STRING" id="560819.SAMN05428998_14145"/>
<dbReference type="RefSeq" id="WP_085126499.1">
    <property type="nucleotide sequence ID" value="NZ_FWZX01000041.1"/>
</dbReference>
<feature type="transmembrane region" description="Helical" evidence="9">
    <location>
        <begin position="245"/>
        <end position="264"/>
    </location>
</feature>
<evidence type="ECO:0000256" key="9">
    <source>
        <dbReference type="SAM" id="Phobius"/>
    </source>
</evidence>
<dbReference type="AlphaFoldDB" id="A0A1Y6CP86"/>
<dbReference type="EMBL" id="FWZX01000041">
    <property type="protein sequence ID" value="SMF80510.1"/>
    <property type="molecule type" value="Genomic_DNA"/>
</dbReference>
<dbReference type="PANTHER" id="PTHR32347:SF23">
    <property type="entry name" value="BLL5650 PROTEIN"/>
    <property type="match status" value="1"/>
</dbReference>
<keyword evidence="6 9" id="KW-1133">Transmembrane helix</keyword>
<feature type="domain" description="Peptidase M50" evidence="10">
    <location>
        <begin position="223"/>
        <end position="326"/>
    </location>
</feature>
<keyword evidence="8 9" id="KW-0472">Membrane</keyword>
<evidence type="ECO:0000259" key="10">
    <source>
        <dbReference type="Pfam" id="PF02163"/>
    </source>
</evidence>
<reference evidence="11 12" key="1">
    <citation type="submission" date="2017-04" db="EMBL/GenBank/DDBJ databases">
        <authorList>
            <person name="Afonso C.L."/>
            <person name="Miller P.J."/>
            <person name="Scott M.A."/>
            <person name="Spackman E."/>
            <person name="Goraichik I."/>
            <person name="Dimitrov K.M."/>
            <person name="Suarez D.L."/>
            <person name="Swayne D.E."/>
        </authorList>
    </citation>
    <scope>NUCLEOTIDE SEQUENCE [LARGE SCALE GENOMIC DNA]</scope>
    <source>
        <strain evidence="11 12">USBA 355</strain>
    </source>
</reference>
<dbReference type="GO" id="GO:0016020">
    <property type="term" value="C:membrane"/>
    <property type="evidence" value="ECO:0007669"/>
    <property type="project" value="UniProtKB-SubCell"/>
</dbReference>
<keyword evidence="5 9" id="KW-0812">Transmembrane</keyword>
<evidence type="ECO:0000313" key="12">
    <source>
        <dbReference type="Proteomes" id="UP000192917"/>
    </source>
</evidence>
<dbReference type="GO" id="GO:0030313">
    <property type="term" value="C:cell envelope"/>
    <property type="evidence" value="ECO:0007669"/>
    <property type="project" value="UniProtKB-SubCell"/>
</dbReference>
<dbReference type="GO" id="GO:0006508">
    <property type="term" value="P:proteolysis"/>
    <property type="evidence" value="ECO:0007669"/>
    <property type="project" value="UniProtKB-KW"/>
</dbReference>
<evidence type="ECO:0000256" key="8">
    <source>
        <dbReference type="ARBA" id="ARBA00023136"/>
    </source>
</evidence>
<feature type="transmembrane region" description="Helical" evidence="9">
    <location>
        <begin position="284"/>
        <end position="304"/>
    </location>
</feature>
<keyword evidence="12" id="KW-1185">Reference proteome</keyword>
<protein>
    <submittedName>
        <fullName evidence="11">Putative peptide zinc metalloprotease protein</fullName>
    </submittedName>
</protein>
<dbReference type="InterPro" id="IPR050465">
    <property type="entry name" value="UPF0194_transport"/>
</dbReference>
<keyword evidence="11" id="KW-0378">Hydrolase</keyword>
<dbReference type="SUPFAM" id="SSF111369">
    <property type="entry name" value="HlyD-like secretion proteins"/>
    <property type="match status" value="1"/>
</dbReference>
<keyword evidence="11" id="KW-0645">Protease</keyword>
<comment type="similarity">
    <text evidence="4">Belongs to the peptidase M50B family.</text>
</comment>
<keyword evidence="7" id="KW-0175">Coiled coil</keyword>
<dbReference type="InterPro" id="IPR008915">
    <property type="entry name" value="Peptidase_M50"/>
</dbReference>
<evidence type="ECO:0000256" key="3">
    <source>
        <dbReference type="ARBA" id="ARBA00004196"/>
    </source>
</evidence>
<organism evidence="11 12">
    <name type="scientific">Tistlia consotensis USBA 355</name>
    <dbReference type="NCBI Taxonomy" id="560819"/>
    <lineage>
        <taxon>Bacteria</taxon>
        <taxon>Pseudomonadati</taxon>
        <taxon>Pseudomonadota</taxon>
        <taxon>Alphaproteobacteria</taxon>
        <taxon>Rhodospirillales</taxon>
        <taxon>Rhodovibrionaceae</taxon>
        <taxon>Tistlia</taxon>
    </lineage>
</organism>
<dbReference type="PANTHER" id="PTHR32347">
    <property type="entry name" value="EFFLUX SYSTEM COMPONENT YKNX-RELATED"/>
    <property type="match status" value="1"/>
</dbReference>
<feature type="transmembrane region" description="Helical" evidence="9">
    <location>
        <begin position="385"/>
        <end position="409"/>
    </location>
</feature>
<feature type="transmembrane region" description="Helical" evidence="9">
    <location>
        <begin position="184"/>
        <end position="204"/>
    </location>
</feature>
<accession>A0A1Y6CP86</accession>
<evidence type="ECO:0000256" key="4">
    <source>
        <dbReference type="ARBA" id="ARBA00007931"/>
    </source>
</evidence>
<dbReference type="GO" id="GO:0008237">
    <property type="term" value="F:metallopeptidase activity"/>
    <property type="evidence" value="ECO:0007669"/>
    <property type="project" value="UniProtKB-KW"/>
</dbReference>
<dbReference type="Pfam" id="PF02163">
    <property type="entry name" value="Peptidase_M50"/>
    <property type="match status" value="1"/>
</dbReference>
<proteinExistence type="inferred from homology"/>
<feature type="transmembrane region" description="Helical" evidence="9">
    <location>
        <begin position="210"/>
        <end position="233"/>
    </location>
</feature>
<evidence type="ECO:0000256" key="7">
    <source>
        <dbReference type="ARBA" id="ARBA00023054"/>
    </source>
</evidence>
<comment type="subcellular location">
    <subcellularLocation>
        <location evidence="3">Cell envelope</location>
    </subcellularLocation>
    <subcellularLocation>
        <location evidence="2">Membrane</location>
        <topology evidence="2">Multi-pass membrane protein</topology>
    </subcellularLocation>
</comment>
<sequence length="738" mass="81388">MAGTLTVSGAALRGAGAGGLTLGQVTAPAGVGLAAGPGGERLTPLREDLSLHQGPRSADGAPTWTLHDPAANRFLRIGWLEFEILSRWALGDAAAIARSIARETPIPADIDDVERFKRFAEMAGLLRSADPLQTERLKAEVERRRQSPLGWLLKNYLFVRVPLIRPDRFLERTGPAMAFLFRPWFRWLVAVSALIGVFLVSRQWEAFLHAFPYLFTPLGALTAVLALSVSKTLHEFGHAYTSKRFGCRVATMGVAFLVMWPVLYTDTTDAWRLTSRRERLGIGFAGMAMELALAAFATLLWSFLPDGPLRTACFLTATVTWTVSVAINLNPFMRFDGYYLMSDLIDVPNLQERSFALARWQLREILFGFGLPPPEALPRFRRRLLIGYAVGTWIYRLTLFLGIAVLVYYYFFKALGIFLFMVEISVFIVRPILRELINWWSLRVALRWTLRSITTLALLGGAIALLLIPWQSDVSAPALLRAAATAGLYAPQPARIEEVALKRGDAVRAGDLVIRLGSPDLDYEIASAERKIGTLRLQLAATNVSLDLAQRNKVALQSLEEALTQHAGLLAEKKRLTLTAPLDGRLAELPDYVEPGAWIAADEEFGLIVSAGAGEVEAYVDESDLWRFRKGAPARFYPADGRAPLSGLTVAAIDDTATRALDAKILASEYGGGVPVRRDEEGKLVPQKAVYRVLLRAPHLPAPARAERGTLVIAGARESLIGRFWRHAVSVLVRESSW</sequence>
<evidence type="ECO:0000313" key="11">
    <source>
        <dbReference type="EMBL" id="SMF80510.1"/>
    </source>
</evidence>
<feature type="transmembrane region" description="Helical" evidence="9">
    <location>
        <begin position="415"/>
        <end position="433"/>
    </location>
</feature>
<comment type="cofactor">
    <cofactor evidence="1">
        <name>Zn(2+)</name>
        <dbReference type="ChEBI" id="CHEBI:29105"/>
    </cofactor>
</comment>
<name>A0A1Y6CP86_9PROT</name>
<feature type="transmembrane region" description="Helical" evidence="9">
    <location>
        <begin position="453"/>
        <end position="470"/>
    </location>
</feature>
<evidence type="ECO:0000256" key="5">
    <source>
        <dbReference type="ARBA" id="ARBA00022692"/>
    </source>
</evidence>
<keyword evidence="11" id="KW-0482">Metalloprotease</keyword>
<dbReference type="Proteomes" id="UP000192917">
    <property type="component" value="Unassembled WGS sequence"/>
</dbReference>
<evidence type="ECO:0000256" key="2">
    <source>
        <dbReference type="ARBA" id="ARBA00004141"/>
    </source>
</evidence>
<evidence type="ECO:0000256" key="6">
    <source>
        <dbReference type="ARBA" id="ARBA00022989"/>
    </source>
</evidence>
<evidence type="ECO:0000256" key="1">
    <source>
        <dbReference type="ARBA" id="ARBA00001947"/>
    </source>
</evidence>